<keyword evidence="2" id="KW-1185">Reference proteome</keyword>
<keyword evidence="1" id="KW-0418">Kinase</keyword>
<evidence type="ECO:0000313" key="1">
    <source>
        <dbReference type="EMBL" id="MBB4232411.1"/>
    </source>
</evidence>
<dbReference type="EMBL" id="JACIFX010000012">
    <property type="protein sequence ID" value="MBB4232411.1"/>
    <property type="molecule type" value="Genomic_DNA"/>
</dbReference>
<accession>A0ABR6IX14</accession>
<proteinExistence type="predicted"/>
<keyword evidence="1" id="KW-0808">Transferase</keyword>
<protein>
    <submittedName>
        <fullName evidence="1">Serine/threonine-protein kinase HipA</fullName>
        <ecNumber evidence="1">2.7.11.1</ecNumber>
    </submittedName>
</protein>
<comment type="caution">
    <text evidence="1">The sequence shown here is derived from an EMBL/GenBank/DDBJ whole genome shotgun (WGS) entry which is preliminary data.</text>
</comment>
<sequence>MAKKEPAILGVHLLDHARKPVRVGTLTRDGDGGVAFSVAEPYLRHPAP</sequence>
<gene>
    <name evidence="1" type="ORF">GGD56_006307</name>
</gene>
<dbReference type="GO" id="GO:0004674">
    <property type="term" value="F:protein serine/threonine kinase activity"/>
    <property type="evidence" value="ECO:0007669"/>
    <property type="project" value="UniProtKB-EC"/>
</dbReference>
<reference evidence="1 2" key="1">
    <citation type="submission" date="2020-08" db="EMBL/GenBank/DDBJ databases">
        <title>Genomic Encyclopedia of Type Strains, Phase IV (KMG-V): Genome sequencing to study the core and pangenomes of soil and plant-associated prokaryotes.</title>
        <authorList>
            <person name="Whitman W."/>
        </authorList>
    </citation>
    <scope>NUCLEOTIDE SEQUENCE [LARGE SCALE GENOMIC DNA]</scope>
    <source>
        <strain evidence="1 2">SEMIA 4087</strain>
    </source>
</reference>
<name>A0ABR6IX14_9HYPH</name>
<evidence type="ECO:0000313" key="2">
    <source>
        <dbReference type="Proteomes" id="UP000551353"/>
    </source>
</evidence>
<dbReference type="EC" id="2.7.11.1" evidence="1"/>
<dbReference type="Proteomes" id="UP000551353">
    <property type="component" value="Unassembled WGS sequence"/>
</dbReference>
<organism evidence="1 2">
    <name type="scientific">Rhizobium mongolense</name>
    <dbReference type="NCBI Taxonomy" id="57676"/>
    <lineage>
        <taxon>Bacteria</taxon>
        <taxon>Pseudomonadati</taxon>
        <taxon>Pseudomonadota</taxon>
        <taxon>Alphaproteobacteria</taxon>
        <taxon>Hyphomicrobiales</taxon>
        <taxon>Rhizobiaceae</taxon>
        <taxon>Rhizobium/Agrobacterium group</taxon>
        <taxon>Rhizobium</taxon>
    </lineage>
</organism>